<keyword evidence="6 10" id="KW-0443">Lipid metabolism</keyword>
<dbReference type="RefSeq" id="WP_011884449.1">
    <property type="nucleotide sequence ID" value="NC_023030.2"/>
</dbReference>
<evidence type="ECO:0000256" key="2">
    <source>
        <dbReference type="ARBA" id="ARBA00022516"/>
    </source>
</evidence>
<dbReference type="EMBL" id="CP006916">
    <property type="protein sequence ID" value="AHB99662.1"/>
    <property type="molecule type" value="Genomic_DNA"/>
</dbReference>
<dbReference type="PANTHER" id="PTHR30309:SF0">
    <property type="entry name" value="GLYCEROL-3-PHOSPHATE ACYLTRANSFERASE-RELATED"/>
    <property type="match status" value="1"/>
</dbReference>
<evidence type="ECO:0000256" key="7">
    <source>
        <dbReference type="ARBA" id="ARBA00023136"/>
    </source>
</evidence>
<evidence type="ECO:0000256" key="10">
    <source>
        <dbReference type="HAMAP-Rule" id="MF_01043"/>
    </source>
</evidence>
<keyword evidence="4 10" id="KW-0812">Transmembrane</keyword>
<keyword evidence="1 10" id="KW-1003">Cell membrane</keyword>
<comment type="subunit">
    <text evidence="10">Probably interacts with PlsX.</text>
</comment>
<name>A0A0F6CKP0_MYCGL</name>
<dbReference type="GO" id="GO:0005886">
    <property type="term" value="C:plasma membrane"/>
    <property type="evidence" value="ECO:0007669"/>
    <property type="project" value="UniProtKB-SubCell"/>
</dbReference>
<dbReference type="GO" id="GO:0043772">
    <property type="term" value="F:acyl-phosphate glycerol-3-phosphate acyltransferase activity"/>
    <property type="evidence" value="ECO:0007669"/>
    <property type="project" value="UniProtKB-UniRule"/>
</dbReference>
<gene>
    <name evidence="10" type="primary">plsY</name>
    <name evidence="11" type="ORF">GCW_02175</name>
</gene>
<reference evidence="11 12" key="1">
    <citation type="journal article" date="2011" name="PLoS ONE">
        <title>Core proteome of the minimal cell: comparative proteomics of three mollicute species.</title>
        <authorList>
            <person name="Fisunov G.Y."/>
            <person name="Alexeev D.G."/>
            <person name="Bazaleev N.A."/>
            <person name="Ladygina V.G."/>
            <person name="Galyamina M.A."/>
            <person name="Kondratov I.G."/>
            <person name="Zhukova N.A."/>
            <person name="Serebryakova M.V."/>
            <person name="Demina I.A."/>
            <person name="Govorun V.M."/>
        </authorList>
    </citation>
    <scope>NUCLEOTIDE SEQUENCE [LARGE SCALE GENOMIC DNA]</scope>
    <source>
        <strain evidence="11 12">S6</strain>
    </source>
</reference>
<keyword evidence="5 10" id="KW-1133">Transmembrane helix</keyword>
<comment type="similarity">
    <text evidence="10">Belongs to the PlsY family.</text>
</comment>
<evidence type="ECO:0000256" key="6">
    <source>
        <dbReference type="ARBA" id="ARBA00023098"/>
    </source>
</evidence>
<dbReference type="AlphaFoldDB" id="A0A0F6CKP0"/>
<dbReference type="GO" id="GO:0008654">
    <property type="term" value="P:phospholipid biosynthetic process"/>
    <property type="evidence" value="ECO:0007669"/>
    <property type="project" value="UniProtKB-UniRule"/>
</dbReference>
<evidence type="ECO:0000313" key="12">
    <source>
        <dbReference type="Proteomes" id="UP000018735"/>
    </source>
</evidence>
<feature type="transmembrane region" description="Helical" evidence="10">
    <location>
        <begin position="59"/>
        <end position="82"/>
    </location>
</feature>
<evidence type="ECO:0000256" key="3">
    <source>
        <dbReference type="ARBA" id="ARBA00022679"/>
    </source>
</evidence>
<dbReference type="Pfam" id="PF02660">
    <property type="entry name" value="G3P_acyltransf"/>
    <property type="match status" value="1"/>
</dbReference>
<comment type="pathway">
    <text evidence="10">Lipid metabolism; phospholipid metabolism.</text>
</comment>
<comment type="catalytic activity">
    <reaction evidence="10">
        <text>an acyl phosphate + sn-glycerol 3-phosphate = a 1-acyl-sn-glycero-3-phosphate + phosphate</text>
        <dbReference type="Rhea" id="RHEA:34075"/>
        <dbReference type="ChEBI" id="CHEBI:43474"/>
        <dbReference type="ChEBI" id="CHEBI:57597"/>
        <dbReference type="ChEBI" id="CHEBI:57970"/>
        <dbReference type="ChEBI" id="CHEBI:59918"/>
        <dbReference type="EC" id="2.3.1.275"/>
    </reaction>
</comment>
<dbReference type="SMART" id="SM01207">
    <property type="entry name" value="G3P_acyltransf"/>
    <property type="match status" value="1"/>
</dbReference>
<dbReference type="InterPro" id="IPR003811">
    <property type="entry name" value="G3P_acylTferase_PlsY"/>
</dbReference>
<evidence type="ECO:0000313" key="11">
    <source>
        <dbReference type="EMBL" id="AHB99662.1"/>
    </source>
</evidence>
<evidence type="ECO:0000256" key="9">
    <source>
        <dbReference type="ARBA" id="ARBA00023264"/>
    </source>
</evidence>
<evidence type="ECO:0000256" key="1">
    <source>
        <dbReference type="ARBA" id="ARBA00022475"/>
    </source>
</evidence>
<keyword evidence="2 10" id="KW-0444">Lipid biosynthesis</keyword>
<dbReference type="Proteomes" id="UP000018735">
    <property type="component" value="Chromosome"/>
</dbReference>
<feature type="transmembrane region" description="Helical" evidence="10">
    <location>
        <begin position="102"/>
        <end position="122"/>
    </location>
</feature>
<keyword evidence="9 10" id="KW-1208">Phospholipid metabolism</keyword>
<dbReference type="eggNOG" id="COG0344">
    <property type="taxonomic scope" value="Bacteria"/>
</dbReference>
<keyword evidence="7 10" id="KW-0472">Membrane</keyword>
<dbReference type="NCBIfam" id="TIGR00023">
    <property type="entry name" value="glycerol-3-phosphate 1-O-acyltransferase PlsY"/>
    <property type="match status" value="1"/>
</dbReference>
<dbReference type="UniPathway" id="UPA00085"/>
<comment type="function">
    <text evidence="10">Catalyzes the transfer of an acyl group from acyl-phosphate (acyl-PO(4)) to glycerol-3-phosphate (G3P) to form lysophosphatidic acid (LPA). This enzyme utilizes acyl-phosphate as fatty acyl donor, but not acyl-CoA or acyl-ACP.</text>
</comment>
<keyword evidence="3 10" id="KW-0808">Transferase</keyword>
<evidence type="ECO:0000256" key="5">
    <source>
        <dbReference type="ARBA" id="ARBA00022989"/>
    </source>
</evidence>
<protein>
    <recommendedName>
        <fullName evidence="10">Glycerol-3-phosphate acyltransferase</fullName>
    </recommendedName>
    <alternativeName>
        <fullName evidence="10">Acyl-PO4 G3P acyltransferase</fullName>
    </alternativeName>
    <alternativeName>
        <fullName evidence="10">Acyl-phosphate--glycerol-3-phosphate acyltransferase</fullName>
    </alternativeName>
    <alternativeName>
        <fullName evidence="10">G3P acyltransferase</fullName>
        <shortName evidence="10">GPAT</shortName>
        <ecNumber evidence="10">2.3.1.275</ecNumber>
    </alternativeName>
    <alternativeName>
        <fullName evidence="10">Lysophosphatidic acid synthase</fullName>
        <shortName evidence="10">LPA synthase</shortName>
    </alternativeName>
</protein>
<keyword evidence="11" id="KW-0012">Acyltransferase</keyword>
<dbReference type="KEGG" id="mgz:GCW_02175"/>
<dbReference type="PANTHER" id="PTHR30309">
    <property type="entry name" value="INNER MEMBRANE PROTEIN YGIH"/>
    <property type="match status" value="1"/>
</dbReference>
<evidence type="ECO:0000256" key="8">
    <source>
        <dbReference type="ARBA" id="ARBA00023209"/>
    </source>
</evidence>
<evidence type="ECO:0000256" key="4">
    <source>
        <dbReference type="ARBA" id="ARBA00022692"/>
    </source>
</evidence>
<feature type="transmembrane region" description="Helical" evidence="10">
    <location>
        <begin position="134"/>
        <end position="155"/>
    </location>
</feature>
<feature type="transmembrane region" description="Helical" evidence="10">
    <location>
        <begin position="161"/>
        <end position="181"/>
    </location>
</feature>
<accession>A0A0F6CKP0</accession>
<dbReference type="HAMAP" id="MF_01043">
    <property type="entry name" value="PlsY"/>
    <property type="match status" value="1"/>
</dbReference>
<sequence length="242" mass="27932">MNVAGYISLLVILSLLIGYLFGSIMFADVASMILKRNVRELGSKNPGTTNSFRVFHKKVAITIGFFEIIKSVIPFSIILLIYKYGLQPELTKLDPSVINKTYYLTYLAPLAAIFGHMYPVYFKFKGGKAVATTAGFVFVVSPWWFLIIALTWWTITLITKYVSLASIVCFIIFLFLPYIPWLDYLWWFSLDKITFLTYQSDWYIIVFFAIANTILSTIIIWKHRGNIVRLINKQENKITKKV</sequence>
<dbReference type="HOGENOM" id="CLU_081254_3_0_14"/>
<dbReference type="EC" id="2.3.1.275" evidence="10"/>
<comment type="subcellular location">
    <subcellularLocation>
        <location evidence="10">Cell membrane</location>
        <topology evidence="10">Multi-pass membrane protein</topology>
    </subcellularLocation>
</comment>
<proteinExistence type="inferred from homology"/>
<feature type="transmembrane region" description="Helical" evidence="10">
    <location>
        <begin position="202"/>
        <end position="221"/>
    </location>
</feature>
<organism evidence="11 12">
    <name type="scientific">Mycoplasmoides gallisepticum S6</name>
    <dbReference type="NCBI Taxonomy" id="1006581"/>
    <lineage>
        <taxon>Bacteria</taxon>
        <taxon>Bacillati</taxon>
        <taxon>Mycoplasmatota</taxon>
        <taxon>Mycoplasmoidales</taxon>
        <taxon>Mycoplasmoidaceae</taxon>
        <taxon>Mycoplasmoides</taxon>
    </lineage>
</organism>
<keyword evidence="8 10" id="KW-0594">Phospholipid biosynthesis</keyword>
<feature type="transmembrane region" description="Helical" evidence="10">
    <location>
        <begin position="6"/>
        <end position="34"/>
    </location>
</feature>